<proteinExistence type="predicted"/>
<evidence type="ECO:0000313" key="2">
    <source>
        <dbReference type="Proteomes" id="UP000465712"/>
    </source>
</evidence>
<accession>A0A7X4WFZ3</accession>
<name>A0A7X4WFZ3_9GAMM</name>
<gene>
    <name evidence="1" type="ORF">CAG72_16070</name>
</gene>
<organism evidence="1 2">
    <name type="scientific">Photobacterium halotolerans</name>
    <dbReference type="NCBI Taxonomy" id="265726"/>
    <lineage>
        <taxon>Bacteria</taxon>
        <taxon>Pseudomonadati</taxon>
        <taxon>Pseudomonadota</taxon>
        <taxon>Gammaproteobacteria</taxon>
        <taxon>Vibrionales</taxon>
        <taxon>Vibrionaceae</taxon>
        <taxon>Photobacterium</taxon>
    </lineage>
</organism>
<dbReference type="AlphaFoldDB" id="A0A7X4WFZ3"/>
<reference evidence="1 2" key="1">
    <citation type="submission" date="2017-05" db="EMBL/GenBank/DDBJ databases">
        <title>High clonality and local adaptation shapes Vibrionaceae linages within an endangered oasis.</title>
        <authorList>
            <person name="Vazquez-Rosas-Landa M."/>
        </authorList>
    </citation>
    <scope>NUCLEOTIDE SEQUENCE [LARGE SCALE GENOMIC DNA]</scope>
    <source>
        <strain evidence="1 2">P46_P4S1P180</strain>
    </source>
</reference>
<comment type="caution">
    <text evidence="1">The sequence shown here is derived from an EMBL/GenBank/DDBJ whole genome shotgun (WGS) entry which is preliminary data.</text>
</comment>
<evidence type="ECO:0000313" key="1">
    <source>
        <dbReference type="EMBL" id="NAW66715.1"/>
    </source>
</evidence>
<protein>
    <submittedName>
        <fullName evidence="1">Uncharacterized protein</fullName>
    </submittedName>
</protein>
<dbReference type="EMBL" id="WXWW01000231">
    <property type="protein sequence ID" value="NAW66715.1"/>
    <property type="molecule type" value="Genomic_DNA"/>
</dbReference>
<sequence length="52" mass="5889">MKARIDPITIVVISILLGWGWTELTHEPVCEQTVVRQGSEYTIPIHCDTIPQ</sequence>
<dbReference type="Proteomes" id="UP000465712">
    <property type="component" value="Unassembled WGS sequence"/>
</dbReference>
<dbReference type="RefSeq" id="WP_161446206.1">
    <property type="nucleotide sequence ID" value="NZ_WXWW01000231.1"/>
</dbReference>